<keyword evidence="3" id="KW-1185">Reference proteome</keyword>
<dbReference type="InParanoid" id="A7E9L8"/>
<organism evidence="2 3">
    <name type="scientific">Sclerotinia sclerotiorum (strain ATCC 18683 / 1980 / Ss-1)</name>
    <name type="common">White mold</name>
    <name type="synonym">Whetzelinia sclerotiorum</name>
    <dbReference type="NCBI Taxonomy" id="665079"/>
    <lineage>
        <taxon>Eukaryota</taxon>
        <taxon>Fungi</taxon>
        <taxon>Dikarya</taxon>
        <taxon>Ascomycota</taxon>
        <taxon>Pezizomycotina</taxon>
        <taxon>Leotiomycetes</taxon>
        <taxon>Helotiales</taxon>
        <taxon>Sclerotiniaceae</taxon>
        <taxon>Sclerotinia</taxon>
    </lineage>
</organism>
<reference evidence="3" key="1">
    <citation type="journal article" date="2011" name="PLoS Genet.">
        <title>Genomic analysis of the necrotrophic fungal pathogens Sclerotinia sclerotiorum and Botrytis cinerea.</title>
        <authorList>
            <person name="Amselem J."/>
            <person name="Cuomo C.A."/>
            <person name="van Kan J.A."/>
            <person name="Viaud M."/>
            <person name="Benito E.P."/>
            <person name="Couloux A."/>
            <person name="Coutinho P.M."/>
            <person name="de Vries R.P."/>
            <person name="Dyer P.S."/>
            <person name="Fillinger S."/>
            <person name="Fournier E."/>
            <person name="Gout L."/>
            <person name="Hahn M."/>
            <person name="Kohn L."/>
            <person name="Lapalu N."/>
            <person name="Plummer K.M."/>
            <person name="Pradier J.M."/>
            <person name="Quevillon E."/>
            <person name="Sharon A."/>
            <person name="Simon A."/>
            <person name="ten Have A."/>
            <person name="Tudzynski B."/>
            <person name="Tudzynski P."/>
            <person name="Wincker P."/>
            <person name="Andrew M."/>
            <person name="Anthouard V."/>
            <person name="Beever R.E."/>
            <person name="Beffa R."/>
            <person name="Benoit I."/>
            <person name="Bouzid O."/>
            <person name="Brault B."/>
            <person name="Chen Z."/>
            <person name="Choquer M."/>
            <person name="Collemare J."/>
            <person name="Cotton P."/>
            <person name="Danchin E.G."/>
            <person name="Da Silva C."/>
            <person name="Gautier A."/>
            <person name="Giraud C."/>
            <person name="Giraud T."/>
            <person name="Gonzalez C."/>
            <person name="Grossetete S."/>
            <person name="Guldener U."/>
            <person name="Henrissat B."/>
            <person name="Howlett B.J."/>
            <person name="Kodira C."/>
            <person name="Kretschmer M."/>
            <person name="Lappartient A."/>
            <person name="Leroch M."/>
            <person name="Levis C."/>
            <person name="Mauceli E."/>
            <person name="Neuveglise C."/>
            <person name="Oeser B."/>
            <person name="Pearson M."/>
            <person name="Poulain J."/>
            <person name="Poussereau N."/>
            <person name="Quesneville H."/>
            <person name="Rascle C."/>
            <person name="Schumacher J."/>
            <person name="Segurens B."/>
            <person name="Sexton A."/>
            <person name="Silva E."/>
            <person name="Sirven C."/>
            <person name="Soanes D.M."/>
            <person name="Talbot N.J."/>
            <person name="Templeton M."/>
            <person name="Yandava C."/>
            <person name="Yarden O."/>
            <person name="Zeng Q."/>
            <person name="Rollins J.A."/>
            <person name="Lebrun M.H."/>
            <person name="Dickman M."/>
        </authorList>
    </citation>
    <scope>NUCLEOTIDE SEQUENCE [LARGE SCALE GENOMIC DNA]</scope>
    <source>
        <strain evidence="3">ATCC 18683 / 1980 / Ss-1</strain>
    </source>
</reference>
<dbReference type="GeneID" id="5493777"/>
<gene>
    <name evidence="2" type="ORF">SS1G_01998</name>
</gene>
<feature type="compositionally biased region" description="Basic and acidic residues" evidence="1">
    <location>
        <begin position="26"/>
        <end position="42"/>
    </location>
</feature>
<dbReference type="KEGG" id="ssl:SS1G_01998"/>
<accession>A7E9L8</accession>
<dbReference type="Proteomes" id="UP000001312">
    <property type="component" value="Unassembled WGS sequence"/>
</dbReference>
<evidence type="ECO:0000313" key="2">
    <source>
        <dbReference type="EMBL" id="EDN97070.1"/>
    </source>
</evidence>
<dbReference type="AlphaFoldDB" id="A7E9L8"/>
<proteinExistence type="predicted"/>
<protein>
    <submittedName>
        <fullName evidence="2">Uncharacterized protein</fullName>
    </submittedName>
</protein>
<evidence type="ECO:0000256" key="1">
    <source>
        <dbReference type="SAM" id="MobiDB-lite"/>
    </source>
</evidence>
<sequence>MTLSMNILEMPWGMREKASTKLLELERQHKSRPRENWYETPHKQKKASQSVQVCTEPHFETLEKFKLFLETFSDYNFPATHVEVPPKLSPTFEKQ</sequence>
<name>A7E9L8_SCLS1</name>
<dbReference type="RefSeq" id="XP_001597802.1">
    <property type="nucleotide sequence ID" value="XM_001597752.1"/>
</dbReference>
<dbReference type="EMBL" id="CH476622">
    <property type="protein sequence ID" value="EDN97070.1"/>
    <property type="molecule type" value="Genomic_DNA"/>
</dbReference>
<dbReference type="HOGENOM" id="CLU_2374061_0_0_1"/>
<feature type="region of interest" description="Disordered" evidence="1">
    <location>
        <begin position="26"/>
        <end position="51"/>
    </location>
</feature>
<evidence type="ECO:0000313" key="3">
    <source>
        <dbReference type="Proteomes" id="UP000001312"/>
    </source>
</evidence>